<dbReference type="Gene3D" id="3.40.50.1820">
    <property type="entry name" value="alpha/beta hydrolase"/>
    <property type="match status" value="1"/>
</dbReference>
<dbReference type="PANTHER" id="PTHR11614">
    <property type="entry name" value="PHOSPHOLIPASE-RELATED"/>
    <property type="match status" value="1"/>
</dbReference>
<dbReference type="SUPFAM" id="SSF53474">
    <property type="entry name" value="alpha/beta-Hydrolases"/>
    <property type="match status" value="1"/>
</dbReference>
<protein>
    <submittedName>
        <fullName evidence="2">Lysophospholipase</fullName>
    </submittedName>
</protein>
<reference evidence="2" key="1">
    <citation type="submission" date="2022-11" db="EMBL/GenBank/DDBJ databases">
        <title>Chitin-degrading and fungicidal potential of chitinolytic bacterial strains from marine environment of the Pacific Ocean regions.</title>
        <authorList>
            <person name="Pentekhina I."/>
            <person name="Nedashkovskaya O."/>
            <person name="Seitkalieva A."/>
            <person name="Podvolotskaya A."/>
            <person name="Tekutyeva L."/>
            <person name="Balabanova L."/>
        </authorList>
    </citation>
    <scope>NUCLEOTIDE SEQUENCE</scope>
    <source>
        <strain evidence="2">KMM 6838</strain>
    </source>
</reference>
<dbReference type="RefSeq" id="WP_265965162.1">
    <property type="nucleotide sequence ID" value="NZ_JAPHQB010000030.1"/>
</dbReference>
<accession>A0AB35I0S3</accession>
<comment type="caution">
    <text evidence="2">The sequence shown here is derived from an EMBL/GenBank/DDBJ whole genome shotgun (WGS) entry which is preliminary data.</text>
</comment>
<name>A0AB35I0S3_MICTH</name>
<sequence>MEFVTRGNRLHYRCWWVEGALGVVVIAHGLGEHGGRYRQLAQFLNSAGFSVYALDHYGHGLSEGRRGHIEDFAFYSEDLHHFIRLVKKDNSGRTLHLLGHSMGGVIACGTAIRFGGIDSLILSAPGIRGCEEPAGVELWLVRRLVSLLPRLALPNRVDPRWLSHDESVVESYNTDDLVYGRISLQWFDAFLREREYLYPRLAQITEPCLILLPDSDRIVDSATSRDWFAHLGSKSKVLELFPNAYHEVFNEPEDGPRARELLLEHLKAVAPMAASAAAG</sequence>
<dbReference type="Proteomes" id="UP001209730">
    <property type="component" value="Unassembled WGS sequence"/>
</dbReference>
<evidence type="ECO:0000313" key="2">
    <source>
        <dbReference type="EMBL" id="MCX2803069.1"/>
    </source>
</evidence>
<gene>
    <name evidence="2" type="ORF">OQJ68_14840</name>
</gene>
<dbReference type="EMBL" id="JAPHQB010000030">
    <property type="protein sequence ID" value="MCX2803069.1"/>
    <property type="molecule type" value="Genomic_DNA"/>
</dbReference>
<dbReference type="InterPro" id="IPR029058">
    <property type="entry name" value="AB_hydrolase_fold"/>
</dbReference>
<organism evidence="2 3">
    <name type="scientific">Microbulbifer thermotolerans</name>
    <dbReference type="NCBI Taxonomy" id="252514"/>
    <lineage>
        <taxon>Bacteria</taxon>
        <taxon>Pseudomonadati</taxon>
        <taxon>Pseudomonadota</taxon>
        <taxon>Gammaproteobacteria</taxon>
        <taxon>Cellvibrionales</taxon>
        <taxon>Microbulbiferaceae</taxon>
        <taxon>Microbulbifer</taxon>
    </lineage>
</organism>
<proteinExistence type="predicted"/>
<feature type="domain" description="Serine aminopeptidase S33" evidence="1">
    <location>
        <begin position="22"/>
        <end position="253"/>
    </location>
</feature>
<dbReference type="AlphaFoldDB" id="A0AB35I0S3"/>
<evidence type="ECO:0000259" key="1">
    <source>
        <dbReference type="Pfam" id="PF12146"/>
    </source>
</evidence>
<dbReference type="InterPro" id="IPR051044">
    <property type="entry name" value="MAG_DAG_Lipase"/>
</dbReference>
<dbReference type="Pfam" id="PF12146">
    <property type="entry name" value="Hydrolase_4"/>
    <property type="match status" value="1"/>
</dbReference>
<dbReference type="InterPro" id="IPR022742">
    <property type="entry name" value="Hydrolase_4"/>
</dbReference>
<evidence type="ECO:0000313" key="3">
    <source>
        <dbReference type="Proteomes" id="UP001209730"/>
    </source>
</evidence>